<evidence type="ECO:0000313" key="2">
    <source>
        <dbReference type="EMBL" id="OGY30311.1"/>
    </source>
</evidence>
<reference evidence="2 3" key="1">
    <citation type="journal article" date="2016" name="Nat. Commun.">
        <title>Thousands of microbial genomes shed light on interconnected biogeochemical processes in an aquifer system.</title>
        <authorList>
            <person name="Anantharaman K."/>
            <person name="Brown C.T."/>
            <person name="Hug L.A."/>
            <person name="Sharon I."/>
            <person name="Castelle C.J."/>
            <person name="Probst A.J."/>
            <person name="Thomas B.C."/>
            <person name="Singh A."/>
            <person name="Wilkins M.J."/>
            <person name="Karaoz U."/>
            <person name="Brodie E.L."/>
            <person name="Williams K.H."/>
            <person name="Hubbard S.S."/>
            <person name="Banfield J.F."/>
        </authorList>
    </citation>
    <scope>NUCLEOTIDE SEQUENCE [LARGE SCALE GENOMIC DNA]</scope>
</reference>
<dbReference type="Gene3D" id="3.90.1200.10">
    <property type="match status" value="1"/>
</dbReference>
<feature type="compositionally biased region" description="Basic and acidic residues" evidence="1">
    <location>
        <begin position="25"/>
        <end position="36"/>
    </location>
</feature>
<protein>
    <recommendedName>
        <fullName evidence="4">Aminoglycoside phosphotransferase domain-containing protein</fullName>
    </recommendedName>
</protein>
<gene>
    <name evidence="2" type="ORF">A3F35_00990</name>
</gene>
<dbReference type="EMBL" id="MHCZ01000008">
    <property type="protein sequence ID" value="OGY30311.1"/>
    <property type="molecule type" value="Genomic_DNA"/>
</dbReference>
<proteinExistence type="predicted"/>
<feature type="region of interest" description="Disordered" evidence="1">
    <location>
        <begin position="1"/>
        <end position="36"/>
    </location>
</feature>
<organism evidence="2 3">
    <name type="scientific">Candidatus Woykebacteria bacterium RIFCSPHIGHO2_12_FULL_45_10</name>
    <dbReference type="NCBI Taxonomy" id="1802603"/>
    <lineage>
        <taxon>Bacteria</taxon>
        <taxon>Candidatus Woykeibacteriota</taxon>
    </lineage>
</organism>
<sequence>MSETLVPESTVPKEAKEAPLSPRFEIPRPEPSKVEKDPFQFEREAQGERLARLLEQNHLYYDQDKFKEQVEGDGRYLRIDVVEPIVDESGTTIEMKQRFFKALLKQKDPEKDATTALAFKRQVAVQAFLDEKTSFPVTELLSGNVEEANGEQWALYNWYQKGEKGAVGFLHSQEEMKALTGEHASLAVKAIRALQNHQGDLPADVQAILVSLAPFQNFAGFQQDIAHILSRSVNGVGDYYTEDKKPFNEVIGQRLGTRDFASQADQTIEKTRPIVESVQNRGVHIIHGDFAPNNLFLGDGVTSDKLIALDFEWSGVSQNEILAAVYDFGNLRARAWNNEAFRAGLDAAMIESYAAEGREEVGRTIVALGILRSHLNLAGFFENYVPEKSNLPEQTQRREETEKDIAKAWGVLKMEKPAEIARAA</sequence>
<name>A0A1G1WRV3_9BACT</name>
<dbReference type="InterPro" id="IPR011009">
    <property type="entry name" value="Kinase-like_dom_sf"/>
</dbReference>
<evidence type="ECO:0000256" key="1">
    <source>
        <dbReference type="SAM" id="MobiDB-lite"/>
    </source>
</evidence>
<dbReference type="SUPFAM" id="SSF56112">
    <property type="entry name" value="Protein kinase-like (PK-like)"/>
    <property type="match status" value="1"/>
</dbReference>
<accession>A0A1G1WRV3</accession>
<comment type="caution">
    <text evidence="2">The sequence shown here is derived from an EMBL/GenBank/DDBJ whole genome shotgun (WGS) entry which is preliminary data.</text>
</comment>
<dbReference type="Proteomes" id="UP000178068">
    <property type="component" value="Unassembled WGS sequence"/>
</dbReference>
<dbReference type="AlphaFoldDB" id="A0A1G1WRV3"/>
<evidence type="ECO:0008006" key="4">
    <source>
        <dbReference type="Google" id="ProtNLM"/>
    </source>
</evidence>
<evidence type="ECO:0000313" key="3">
    <source>
        <dbReference type="Proteomes" id="UP000178068"/>
    </source>
</evidence>